<feature type="region of interest" description="Disordered" evidence="1">
    <location>
        <begin position="87"/>
        <end position="106"/>
    </location>
</feature>
<evidence type="ECO:0000256" key="2">
    <source>
        <dbReference type="SAM" id="Phobius"/>
    </source>
</evidence>
<dbReference type="AlphaFoldDB" id="A0AAD7ZKC4"/>
<reference evidence="3" key="2">
    <citation type="submission" date="2023-05" db="EMBL/GenBank/DDBJ databases">
        <authorList>
            <person name="Fouks B."/>
        </authorList>
    </citation>
    <scope>NUCLEOTIDE SEQUENCE</scope>
    <source>
        <strain evidence="3">Stay&amp;Tobe</strain>
        <tissue evidence="3">Testes</tissue>
    </source>
</reference>
<protein>
    <submittedName>
        <fullName evidence="3">Uncharacterized protein</fullName>
    </submittedName>
</protein>
<dbReference type="Proteomes" id="UP001233999">
    <property type="component" value="Unassembled WGS sequence"/>
</dbReference>
<evidence type="ECO:0000313" key="4">
    <source>
        <dbReference type="Proteomes" id="UP001233999"/>
    </source>
</evidence>
<gene>
    <name evidence="3" type="ORF">L9F63_003299</name>
</gene>
<keyword evidence="4" id="KW-1185">Reference proteome</keyword>
<organism evidence="3 4">
    <name type="scientific">Diploptera punctata</name>
    <name type="common">Pacific beetle cockroach</name>
    <dbReference type="NCBI Taxonomy" id="6984"/>
    <lineage>
        <taxon>Eukaryota</taxon>
        <taxon>Metazoa</taxon>
        <taxon>Ecdysozoa</taxon>
        <taxon>Arthropoda</taxon>
        <taxon>Hexapoda</taxon>
        <taxon>Insecta</taxon>
        <taxon>Pterygota</taxon>
        <taxon>Neoptera</taxon>
        <taxon>Polyneoptera</taxon>
        <taxon>Dictyoptera</taxon>
        <taxon>Blattodea</taxon>
        <taxon>Blaberoidea</taxon>
        <taxon>Blaberidae</taxon>
        <taxon>Diplopterinae</taxon>
        <taxon>Diploptera</taxon>
    </lineage>
</organism>
<evidence type="ECO:0000256" key="1">
    <source>
        <dbReference type="SAM" id="MobiDB-lite"/>
    </source>
</evidence>
<feature type="compositionally biased region" description="Basic and acidic residues" evidence="1">
    <location>
        <begin position="254"/>
        <end position="276"/>
    </location>
</feature>
<feature type="region of interest" description="Disordered" evidence="1">
    <location>
        <begin position="190"/>
        <end position="306"/>
    </location>
</feature>
<feature type="compositionally biased region" description="Basic residues" evidence="1">
    <location>
        <begin position="56"/>
        <end position="69"/>
    </location>
</feature>
<dbReference type="EMBL" id="JASPKZ010007809">
    <property type="protein sequence ID" value="KAJ9582339.1"/>
    <property type="molecule type" value="Genomic_DNA"/>
</dbReference>
<proteinExistence type="predicted"/>
<feature type="transmembrane region" description="Helical" evidence="2">
    <location>
        <begin position="384"/>
        <end position="417"/>
    </location>
</feature>
<keyword evidence="2" id="KW-0472">Membrane</keyword>
<comment type="caution">
    <text evidence="3">The sequence shown here is derived from an EMBL/GenBank/DDBJ whole genome shotgun (WGS) entry which is preliminary data.</text>
</comment>
<accession>A0AAD7ZKC4</accession>
<name>A0AAD7ZKC4_DIPPU</name>
<feature type="compositionally biased region" description="Polar residues" evidence="1">
    <location>
        <begin position="240"/>
        <end position="252"/>
    </location>
</feature>
<reference evidence="3" key="1">
    <citation type="journal article" date="2023" name="IScience">
        <title>Live-bearing cockroach genome reveals convergent evolutionary mechanisms linked to viviparity in insects and beyond.</title>
        <authorList>
            <person name="Fouks B."/>
            <person name="Harrison M.C."/>
            <person name="Mikhailova A.A."/>
            <person name="Marchal E."/>
            <person name="English S."/>
            <person name="Carruthers M."/>
            <person name="Jennings E.C."/>
            <person name="Chiamaka E.L."/>
            <person name="Frigard R.A."/>
            <person name="Pippel M."/>
            <person name="Attardo G.M."/>
            <person name="Benoit J.B."/>
            <person name="Bornberg-Bauer E."/>
            <person name="Tobe S.S."/>
        </authorList>
    </citation>
    <scope>NUCLEOTIDE SEQUENCE</scope>
    <source>
        <strain evidence="3">Stay&amp;Tobe</strain>
    </source>
</reference>
<feature type="region of interest" description="Disordered" evidence="1">
    <location>
        <begin position="1"/>
        <end position="82"/>
    </location>
</feature>
<keyword evidence="2" id="KW-0812">Transmembrane</keyword>
<feature type="compositionally biased region" description="Polar residues" evidence="1">
    <location>
        <begin position="17"/>
        <end position="36"/>
    </location>
</feature>
<feature type="compositionally biased region" description="Basic and acidic residues" evidence="1">
    <location>
        <begin position="42"/>
        <end position="55"/>
    </location>
</feature>
<evidence type="ECO:0000313" key="3">
    <source>
        <dbReference type="EMBL" id="KAJ9582339.1"/>
    </source>
</evidence>
<keyword evidence="2" id="KW-1133">Transmembrane helix</keyword>
<sequence>MLKLGAFENSLRGGPDLSTSLNGSPSTPKTKQQILQSHHKSCSGEHHGSGIEKWKRNQGVKPHHHHLHNQNRNNSVCCNRSTSRSSGNSLDFSDTDSGQESLTSPVHQKTLVTDDINCDNCSCDSPINKLSHRLFSTPTRSSAAKTAYQNSVDEVDKMTEEEFGDLPKNNEHDMESNGFIRGYKQGNKNSIIGEMEKSGNRLSIRRKKRTERVAEHVAGSPKRNGFSEEDQRFKKPQIPRKSSLNSRTSQESIAEEKNGEEKKVVRTRKSQGEVSRKITPGKTLANGKSSQESVDDGRSGGKGGRLVNGVKGCVRKPVVIVRRPPPGMRKLSGVKKVSWSELADICINRKPNALSPVGKNLLYKDLNQLAEDSKKSSDNEVRIIYVYSIFNYLFAFFFHSTMCIFMFLLLYFLSFLFV</sequence>